<name>I0K9M0_9BACT</name>
<dbReference type="HOGENOM" id="CLU_1093025_0_0_10"/>
<dbReference type="KEGG" id="fae:FAES_2814"/>
<accession>I0K9M0</accession>
<proteinExistence type="predicted"/>
<dbReference type="EMBL" id="HE796683">
    <property type="protein sequence ID" value="CCH00823.1"/>
    <property type="molecule type" value="Genomic_DNA"/>
</dbReference>
<dbReference type="Proteomes" id="UP000011058">
    <property type="component" value="Chromosome"/>
</dbReference>
<reference evidence="1 2" key="1">
    <citation type="journal article" date="2012" name="J. Bacteriol.">
        <title>Genome Sequence of Fibrella aestuarina BUZ 2T, a Filamentous Marine Bacterium.</title>
        <authorList>
            <person name="Filippini M."/>
            <person name="Qi W."/>
            <person name="Blom J."/>
            <person name="Goesmann A."/>
            <person name="Smits T.H."/>
            <person name="Bagheri H.C."/>
        </authorList>
    </citation>
    <scope>NUCLEOTIDE SEQUENCE [LARGE SCALE GENOMIC DNA]</scope>
    <source>
        <strain evidence="2">BUZ 2T</strain>
    </source>
</reference>
<sequence>MMWRSCALPDAKCVLTPSPNVMRPTILLVSLLLLLALRAAGQSTSAVPPTKRVYLHSVVGVALPGVSSLNTELSNAGFLPLSGAYLLRGAGLYTVFPKARLATLVTFMSYSGTDTEANRSSWVRGSTAGASLGIVLGRTDRIQCIPYAGLAYAWFGTRVSKVAPASTTFSGYLTGPTNQQSLTREQVVGNVGLQVSKTGLGQSSLGQKLLLGLRAGYLFPLNTPNWETNAVSLSGGPGVNPGGTYLSLVLGSAL</sequence>
<organism evidence="1 2">
    <name type="scientific">Fibrella aestuarina BUZ 2</name>
    <dbReference type="NCBI Taxonomy" id="1166018"/>
    <lineage>
        <taxon>Bacteria</taxon>
        <taxon>Pseudomonadati</taxon>
        <taxon>Bacteroidota</taxon>
        <taxon>Cytophagia</taxon>
        <taxon>Cytophagales</taxon>
        <taxon>Spirosomataceae</taxon>
        <taxon>Fibrella</taxon>
    </lineage>
</organism>
<keyword evidence="2" id="KW-1185">Reference proteome</keyword>
<dbReference type="PATRIC" id="fig|1166018.3.peg.4583"/>
<gene>
    <name evidence="1" type="ORF">FAES_2814</name>
</gene>
<protein>
    <recommendedName>
        <fullName evidence="3">Outer membrane protein beta-barrel domain-containing protein</fullName>
    </recommendedName>
</protein>
<evidence type="ECO:0000313" key="1">
    <source>
        <dbReference type="EMBL" id="CCH00823.1"/>
    </source>
</evidence>
<evidence type="ECO:0008006" key="3">
    <source>
        <dbReference type="Google" id="ProtNLM"/>
    </source>
</evidence>
<dbReference type="STRING" id="1166018.FAES_2814"/>
<evidence type="ECO:0000313" key="2">
    <source>
        <dbReference type="Proteomes" id="UP000011058"/>
    </source>
</evidence>
<dbReference type="AlphaFoldDB" id="I0K9M0"/>